<dbReference type="Proteomes" id="UP001558850">
    <property type="component" value="Unassembled WGS sequence"/>
</dbReference>
<evidence type="ECO:0000313" key="2">
    <source>
        <dbReference type="Proteomes" id="UP001558850"/>
    </source>
</evidence>
<name>A0ACC6UDD7_9BURK</name>
<accession>A0ACC6UDD7</accession>
<reference evidence="1" key="1">
    <citation type="submission" date="2024-07" db="EMBL/GenBank/DDBJ databases">
        <title>A survey of Mimosa microsymbionts across Brazilian biomes reveals a high diversity of Paraburkholderia nodulating endemic species, but also that Cupriavidus is common as a symbiont of widespread species.</title>
        <authorList>
            <person name="Rouws L."/>
            <person name="Barauna A."/>
            <person name="Beukes C."/>
            <person name="Rouws J.R.C."/>
            <person name="De Faria S.M."/>
            <person name="Gross E."/>
            <person name="Bueno Dos Reis Junior F."/>
            <person name="Simon M.F."/>
            <person name="Maluk M."/>
            <person name="Odee D.W."/>
            <person name="Kenicer G."/>
            <person name="Young J.P.W."/>
            <person name="Reis V.M."/>
            <person name="Zilli J."/>
            <person name="James E.K."/>
        </authorList>
    </citation>
    <scope>NUCLEOTIDE SEQUENCE</scope>
    <source>
        <strain evidence="1">EG181B</strain>
    </source>
</reference>
<organism evidence="1 2">
    <name type="scientific">Paraburkholderia phymatum</name>
    <dbReference type="NCBI Taxonomy" id="148447"/>
    <lineage>
        <taxon>Bacteria</taxon>
        <taxon>Pseudomonadati</taxon>
        <taxon>Pseudomonadota</taxon>
        <taxon>Betaproteobacteria</taxon>
        <taxon>Burkholderiales</taxon>
        <taxon>Burkholderiaceae</taxon>
        <taxon>Paraburkholderia</taxon>
    </lineage>
</organism>
<comment type="caution">
    <text evidence="1">The sequence shown here is derived from an EMBL/GenBank/DDBJ whole genome shotgun (WGS) entry which is preliminary data.</text>
</comment>
<protein>
    <submittedName>
        <fullName evidence="1">Phosphate/phosphite/phosphonate ABC transporter substrate-binding protein</fullName>
    </submittedName>
</protein>
<sequence>MTLSRRSVLALIGTSLLSATVRAAQSNAWPKQLRYAIVPNEGDGAQAAYTRLLRHVEARMGIPVVSYRVSDVTSVIVALTNGQVDAARIGGESYVIARRQGDVDAVAMEKTHQGTGYLGGLWVRADSGISSIAMAKGRRLAFSEPNSTSGYLAPMTYFLDDLKVDPKRFFSEITFAGGAIPAVLALKNRQVDVAAVSFPYVGLAVTQGMIRKGELVPVWKSDPIPNPAYVVRGGLPADFRKAYQDALITFQDPESLAGLPGGVERIVTASDSDYDYVRQLEHVKQQLDFKERQ</sequence>
<evidence type="ECO:0000313" key="1">
    <source>
        <dbReference type="EMBL" id="MEX3937695.1"/>
    </source>
</evidence>
<keyword evidence="2" id="KW-1185">Reference proteome</keyword>
<dbReference type="EMBL" id="JBFRCH010000062">
    <property type="protein sequence ID" value="MEX3937695.1"/>
    <property type="molecule type" value="Genomic_DNA"/>
</dbReference>
<proteinExistence type="predicted"/>
<gene>
    <name evidence="1" type="ORF">AB4Y32_39290</name>
</gene>